<reference evidence="2" key="1">
    <citation type="journal article" date="2023" name="Nat. Plants">
        <title>Single-cell RNA sequencing provides a high-resolution roadmap for understanding the multicellular compartmentation of specialized metabolism.</title>
        <authorList>
            <person name="Sun S."/>
            <person name="Shen X."/>
            <person name="Li Y."/>
            <person name="Li Y."/>
            <person name="Wang S."/>
            <person name="Li R."/>
            <person name="Zhang H."/>
            <person name="Shen G."/>
            <person name="Guo B."/>
            <person name="Wei J."/>
            <person name="Xu J."/>
            <person name="St-Pierre B."/>
            <person name="Chen S."/>
            <person name="Sun C."/>
        </authorList>
    </citation>
    <scope>NUCLEOTIDE SEQUENCE [LARGE SCALE GENOMIC DNA]</scope>
</reference>
<accession>A0ACC0BVJ3</accession>
<sequence>MCIIAFEGNLFLLVPSMTNRLSSHLPLEDPLMSSNVMFDPSCYGFGNLDDTSLVELNIVAFARGFDRNSLQHVFTITSMRGRRHTMEFEGQGESVGGKLILCYGNLTMSFSSNLFLFYLVFSYKELKLSLELNAFYLILVGDCMVNLLTCELGLDIDHMLKYFSSCAFLEIQLMVSIARIKPSCHDHKLLHNNLIFDRLIAHVSTSCASMWSKICIFLQTFFENGYEERGHCFFRTLWFVENCDYESPFLYASKKNFDGFVPSIKLLCLMSF</sequence>
<gene>
    <name evidence="1" type="ORF">M9H77_07585</name>
</gene>
<comment type="caution">
    <text evidence="1">The sequence shown here is derived from an EMBL/GenBank/DDBJ whole genome shotgun (WGS) entry which is preliminary data.</text>
</comment>
<keyword evidence="2" id="KW-1185">Reference proteome</keyword>
<organism evidence="1 2">
    <name type="scientific">Catharanthus roseus</name>
    <name type="common">Madagascar periwinkle</name>
    <name type="synonym">Vinca rosea</name>
    <dbReference type="NCBI Taxonomy" id="4058"/>
    <lineage>
        <taxon>Eukaryota</taxon>
        <taxon>Viridiplantae</taxon>
        <taxon>Streptophyta</taxon>
        <taxon>Embryophyta</taxon>
        <taxon>Tracheophyta</taxon>
        <taxon>Spermatophyta</taxon>
        <taxon>Magnoliopsida</taxon>
        <taxon>eudicotyledons</taxon>
        <taxon>Gunneridae</taxon>
        <taxon>Pentapetalae</taxon>
        <taxon>asterids</taxon>
        <taxon>lamiids</taxon>
        <taxon>Gentianales</taxon>
        <taxon>Apocynaceae</taxon>
        <taxon>Rauvolfioideae</taxon>
        <taxon>Vinceae</taxon>
        <taxon>Catharanthinae</taxon>
        <taxon>Catharanthus</taxon>
    </lineage>
</organism>
<protein>
    <submittedName>
        <fullName evidence="1">Uncharacterized protein</fullName>
    </submittedName>
</protein>
<evidence type="ECO:0000313" key="2">
    <source>
        <dbReference type="Proteomes" id="UP001060085"/>
    </source>
</evidence>
<proteinExistence type="predicted"/>
<evidence type="ECO:0000313" key="1">
    <source>
        <dbReference type="EMBL" id="KAI5676635.1"/>
    </source>
</evidence>
<dbReference type="EMBL" id="CM044702">
    <property type="protein sequence ID" value="KAI5676635.1"/>
    <property type="molecule type" value="Genomic_DNA"/>
</dbReference>
<name>A0ACC0BVJ3_CATRO</name>
<dbReference type="Proteomes" id="UP001060085">
    <property type="component" value="Linkage Group LG02"/>
</dbReference>